<evidence type="ECO:0000256" key="5">
    <source>
        <dbReference type="ARBA" id="ARBA00022777"/>
    </source>
</evidence>
<dbReference type="GO" id="GO:0000155">
    <property type="term" value="F:phosphorelay sensor kinase activity"/>
    <property type="evidence" value="ECO:0007669"/>
    <property type="project" value="InterPro"/>
</dbReference>
<dbReference type="InterPro" id="IPR003661">
    <property type="entry name" value="HisK_dim/P_dom"/>
</dbReference>
<evidence type="ECO:0000256" key="2">
    <source>
        <dbReference type="ARBA" id="ARBA00012438"/>
    </source>
</evidence>
<dbReference type="PANTHER" id="PTHR43304">
    <property type="entry name" value="PHYTOCHROME-LIKE PROTEIN CPH1"/>
    <property type="match status" value="1"/>
</dbReference>
<dbReference type="Gene3D" id="3.30.565.10">
    <property type="entry name" value="Histidine kinase-like ATPase, C-terminal domain"/>
    <property type="match status" value="1"/>
</dbReference>
<accession>A0A1N7JZ14</accession>
<evidence type="ECO:0000259" key="6">
    <source>
        <dbReference type="PROSITE" id="PS50109"/>
    </source>
</evidence>
<keyword evidence="5" id="KW-0418">Kinase</keyword>
<dbReference type="SMART" id="SM00387">
    <property type="entry name" value="HATPase_c"/>
    <property type="match status" value="1"/>
</dbReference>
<keyword evidence="3" id="KW-0597">Phosphoprotein</keyword>
<comment type="catalytic activity">
    <reaction evidence="1">
        <text>ATP + protein L-histidine = ADP + protein N-phospho-L-histidine.</text>
        <dbReference type="EC" id="2.7.13.3"/>
    </reaction>
</comment>
<dbReference type="SUPFAM" id="SSF47384">
    <property type="entry name" value="Homodimeric domain of signal transducing histidine kinase"/>
    <property type="match status" value="1"/>
</dbReference>
<evidence type="ECO:0000256" key="3">
    <source>
        <dbReference type="ARBA" id="ARBA00022553"/>
    </source>
</evidence>
<dbReference type="Pfam" id="PF13188">
    <property type="entry name" value="PAS_8"/>
    <property type="match status" value="1"/>
</dbReference>
<dbReference type="InterPro" id="IPR005467">
    <property type="entry name" value="His_kinase_dom"/>
</dbReference>
<dbReference type="PRINTS" id="PR00344">
    <property type="entry name" value="BCTRLSENSOR"/>
</dbReference>
<name>A0A1N7JZ14_9PROT</name>
<evidence type="ECO:0000313" key="7">
    <source>
        <dbReference type="EMBL" id="SIS54434.1"/>
    </source>
</evidence>
<dbReference type="InterPro" id="IPR004358">
    <property type="entry name" value="Sig_transdc_His_kin-like_C"/>
</dbReference>
<dbReference type="PANTHER" id="PTHR43304:SF1">
    <property type="entry name" value="PAC DOMAIN-CONTAINING PROTEIN"/>
    <property type="match status" value="1"/>
</dbReference>
<dbReference type="PROSITE" id="PS50109">
    <property type="entry name" value="HIS_KIN"/>
    <property type="match status" value="1"/>
</dbReference>
<dbReference type="AlphaFoldDB" id="A0A1N7JZ14"/>
<dbReference type="RefSeq" id="WP_076399374.1">
    <property type="nucleotide sequence ID" value="NZ_FTOA01000002.1"/>
</dbReference>
<dbReference type="Gene3D" id="3.30.450.20">
    <property type="entry name" value="PAS domain"/>
    <property type="match status" value="1"/>
</dbReference>
<dbReference type="Pfam" id="PF02518">
    <property type="entry name" value="HATPase_c"/>
    <property type="match status" value="1"/>
</dbReference>
<evidence type="ECO:0000256" key="4">
    <source>
        <dbReference type="ARBA" id="ARBA00022679"/>
    </source>
</evidence>
<dbReference type="Proteomes" id="UP000185678">
    <property type="component" value="Unassembled WGS sequence"/>
</dbReference>
<organism evidence="7 8">
    <name type="scientific">Insolitispirillum peregrinum</name>
    <dbReference type="NCBI Taxonomy" id="80876"/>
    <lineage>
        <taxon>Bacteria</taxon>
        <taxon>Pseudomonadati</taxon>
        <taxon>Pseudomonadota</taxon>
        <taxon>Alphaproteobacteria</taxon>
        <taxon>Rhodospirillales</taxon>
        <taxon>Novispirillaceae</taxon>
        <taxon>Insolitispirillum</taxon>
    </lineage>
</organism>
<dbReference type="InterPro" id="IPR052162">
    <property type="entry name" value="Sensor_kinase/Photoreceptor"/>
</dbReference>
<dbReference type="InterPro" id="IPR036890">
    <property type="entry name" value="HATPase_C_sf"/>
</dbReference>
<keyword evidence="4" id="KW-0808">Transferase</keyword>
<dbReference type="STRING" id="80876.SAMN05421779_102525"/>
<dbReference type="InterPro" id="IPR003594">
    <property type="entry name" value="HATPase_dom"/>
</dbReference>
<feature type="domain" description="Histidine kinase" evidence="6">
    <location>
        <begin position="268"/>
        <end position="481"/>
    </location>
</feature>
<dbReference type="InterPro" id="IPR036097">
    <property type="entry name" value="HisK_dim/P_sf"/>
</dbReference>
<evidence type="ECO:0000313" key="8">
    <source>
        <dbReference type="Proteomes" id="UP000185678"/>
    </source>
</evidence>
<dbReference type="OrthoDB" id="9813151at2"/>
<dbReference type="EMBL" id="FTOA01000002">
    <property type="protein sequence ID" value="SIS54434.1"/>
    <property type="molecule type" value="Genomic_DNA"/>
</dbReference>
<keyword evidence="8" id="KW-1185">Reference proteome</keyword>
<dbReference type="SMART" id="SM00388">
    <property type="entry name" value="HisKA"/>
    <property type="match status" value="1"/>
</dbReference>
<dbReference type="EC" id="2.7.13.3" evidence="2"/>
<dbReference type="Gene3D" id="1.10.287.130">
    <property type="match status" value="1"/>
</dbReference>
<reference evidence="7 8" key="1">
    <citation type="submission" date="2017-01" db="EMBL/GenBank/DDBJ databases">
        <authorList>
            <person name="Mah S.A."/>
            <person name="Swanson W.J."/>
            <person name="Moy G.W."/>
            <person name="Vacquier V.D."/>
        </authorList>
    </citation>
    <scope>NUCLEOTIDE SEQUENCE [LARGE SCALE GENOMIC DNA]</scope>
    <source>
        <strain evidence="7 8">DSM 11589</strain>
    </source>
</reference>
<dbReference type="InterPro" id="IPR000014">
    <property type="entry name" value="PAS"/>
</dbReference>
<gene>
    <name evidence="7" type="ORF">SAMN05421779_102525</name>
</gene>
<dbReference type="Pfam" id="PF00512">
    <property type="entry name" value="HisKA"/>
    <property type="match status" value="1"/>
</dbReference>
<sequence>MPYSVIAADTHVVAGPADFQAFALLASPVWVIQCQTGQILYANAAARRLWGGDDDASLCAIPEALGHDLQRSVFPACGQSLQDSLTLVTRGPVVGLQVVDCRITGLRMMPGEQPLALIEGTLRVVPDSGLSWQAQDALAHTSLMVTLFGDDGQVLYQNPASRIAFGDEQQGLAAFRNRFPDSGQAVEAWTSIRMGRVFRAEIRVRTSRGARWHALEARLADGPPDSGQSVVLVTEQDITEHVQNQASLQETVERLARSNTELEQFAWITSHDLREPLRTVVSYITLLQRHLGDSLDQTGRDFMDFAVSGAKRMDALTRDLLQYASIGRSPNPRQPVNLAALMATLIAQRKDDLAACGGQVICESLPTVPGDLQELTLLFTNLLDNAITYRKPDQPLRVSVVAERESHAWMVAVIDNGQGIDPRYFDRIFQIFQRLHTNDVAPGTGVGLALCRKIVERHGGRIWLESGCGRGAAFFLTLPAG</sequence>
<dbReference type="CDD" id="cd00082">
    <property type="entry name" value="HisKA"/>
    <property type="match status" value="1"/>
</dbReference>
<protein>
    <recommendedName>
        <fullName evidence="2">histidine kinase</fullName>
        <ecNumber evidence="2">2.7.13.3</ecNumber>
    </recommendedName>
</protein>
<proteinExistence type="predicted"/>
<dbReference type="SUPFAM" id="SSF55874">
    <property type="entry name" value="ATPase domain of HSP90 chaperone/DNA topoisomerase II/histidine kinase"/>
    <property type="match status" value="1"/>
</dbReference>
<evidence type="ECO:0000256" key="1">
    <source>
        <dbReference type="ARBA" id="ARBA00000085"/>
    </source>
</evidence>